<name>B0EUN6_ENTDS</name>
<dbReference type="PROSITE" id="PS00675">
    <property type="entry name" value="SIGMA54_INTERACT_1"/>
    <property type="match status" value="1"/>
</dbReference>
<keyword evidence="1" id="KW-0547">Nucleotide-binding</keyword>
<evidence type="ECO:0000259" key="4">
    <source>
        <dbReference type="Pfam" id="PF04548"/>
    </source>
</evidence>
<feature type="compositionally biased region" description="Basic and acidic residues" evidence="3">
    <location>
        <begin position="794"/>
        <end position="812"/>
    </location>
</feature>
<dbReference type="InterPro" id="IPR006703">
    <property type="entry name" value="G_AIG1"/>
</dbReference>
<gene>
    <name evidence="5" type="ORF">EDI_288520</name>
</gene>
<keyword evidence="2" id="KW-0175">Coiled coil</keyword>
<protein>
    <recommendedName>
        <fullName evidence="4">AIG1-type G domain-containing protein</fullName>
    </recommendedName>
</protein>
<dbReference type="AlphaFoldDB" id="B0EUN6"/>
<dbReference type="RefSeq" id="XP_001741774.1">
    <property type="nucleotide sequence ID" value="XM_001741722.1"/>
</dbReference>
<feature type="region of interest" description="Disordered" evidence="3">
    <location>
        <begin position="789"/>
        <end position="812"/>
    </location>
</feature>
<evidence type="ECO:0000256" key="1">
    <source>
        <dbReference type="ARBA" id="ARBA00022741"/>
    </source>
</evidence>
<evidence type="ECO:0000256" key="3">
    <source>
        <dbReference type="SAM" id="MobiDB-lite"/>
    </source>
</evidence>
<dbReference type="OrthoDB" id="2386367at2759"/>
<dbReference type="GO" id="GO:0005525">
    <property type="term" value="F:GTP binding"/>
    <property type="evidence" value="ECO:0007669"/>
    <property type="project" value="InterPro"/>
</dbReference>
<feature type="coiled-coil region" evidence="2">
    <location>
        <begin position="558"/>
        <end position="585"/>
    </location>
</feature>
<reference evidence="6" key="1">
    <citation type="submission" date="2007-12" db="EMBL/GenBank/DDBJ databases">
        <title>Annotation of Entamoeba dispar SAW760.</title>
        <authorList>
            <person name="Lorenzi H."/>
            <person name="Inman J."/>
            <person name="Schobel S."/>
            <person name="Amedeo P."/>
            <person name="Caler E."/>
        </authorList>
    </citation>
    <scope>NUCLEOTIDE SEQUENCE [LARGE SCALE GENOMIC DNA]</scope>
    <source>
        <strain evidence="6">ATCC PRA-260 / SAW760</strain>
    </source>
</reference>
<evidence type="ECO:0000313" key="5">
    <source>
        <dbReference type="EMBL" id="EDR21762.1"/>
    </source>
</evidence>
<accession>B0EUN6</accession>
<dbReference type="InterPro" id="IPR025662">
    <property type="entry name" value="Sigma_54_int_dom_ATP-bd_1"/>
</dbReference>
<dbReference type="Gene3D" id="3.40.50.300">
    <property type="entry name" value="P-loop containing nucleotide triphosphate hydrolases"/>
    <property type="match status" value="1"/>
</dbReference>
<sequence>MSRVTVRFFLNEQFISFIKLNSQDNLKTVREKLSEKMSGSHQFLTKEGDLIDINDEESVTVGNVIDSSEIINIKEKEDKKGTRIKQKDKKVTTVQIDKKTKSNDIRKSIQSIPETAHFYTPDNEIIDKIDKDLVLAKSTSNNDEAILKNEKENIVRIGILLNEKPIIKKQLNKNSYLSDIRKIIERFEIPTDEEQSYKLSDILYNNKINITTETFGASSNNTVVPVSSPCNTLVSGSSLNITTIPVGSLCNITVPHTSTSNTLVSDSSLNNNMVISYISTNDTTIVSEQNIPIEGSKLLKNKEGKLKIYLYPNEPFNQKDESEAVSILVIGETGSGKTTILNSFVNAVCGIKITDDFRYIIINEDHLEQSGDQSKSQTSEVTIYNIKRTKRTPPIKIIDTPGFGDTRGDEYDVEITRQIKEAFETKVSDLNAICFVAKSSNTRLTENQQYIFDNIIDLFGKDVKKNFIAILTFCDGQTPKILSSLQSKDCIFSLIIPEIDEPWYLKFNNSAIYSENTEDKFTQMFWELSMKSFDEFIKKLIKLPRKSLDNSREVLTKREQIKAQIEGLRKSLNNALIKKNEIKKTYEVFYLNRDKVNNNQNFTFTIDVTVPKKFKLKSGEHATNCAECYKTCCYPCRVPFFISNFTARGCSCISSGRCTVCGCSCSEHKRVSYRIDDVIETKEQTAEEVRKRYNEGKEGMASAETTLKKLREDYYEIIMKCYEKQEKIREYNNILSSIALNNKIDSSNDYLDLLIEKEKKEQRPGYLKLVNGYRKLKQANEIIEDIMRKSSSKKSREEVKAELERGMSELKQ</sequence>
<dbReference type="InterPro" id="IPR027417">
    <property type="entry name" value="P-loop_NTPase"/>
</dbReference>
<organism evidence="6">
    <name type="scientific">Entamoeba dispar (strain ATCC PRA-260 / SAW760)</name>
    <dbReference type="NCBI Taxonomy" id="370354"/>
    <lineage>
        <taxon>Eukaryota</taxon>
        <taxon>Amoebozoa</taxon>
        <taxon>Evosea</taxon>
        <taxon>Archamoebae</taxon>
        <taxon>Mastigamoebida</taxon>
        <taxon>Entamoebidae</taxon>
        <taxon>Entamoeba</taxon>
    </lineage>
</organism>
<dbReference type="eggNOG" id="ENOG502QTS0">
    <property type="taxonomic scope" value="Eukaryota"/>
</dbReference>
<proteinExistence type="predicted"/>
<dbReference type="FunFam" id="3.40.50.300:FF:002080">
    <property type="entry name" value="Uncharacterized protein"/>
    <property type="match status" value="1"/>
</dbReference>
<dbReference type="EMBL" id="DS550921">
    <property type="protein sequence ID" value="EDR21762.1"/>
    <property type="molecule type" value="Genomic_DNA"/>
</dbReference>
<dbReference type="Pfam" id="PF04548">
    <property type="entry name" value="AIG1"/>
    <property type="match status" value="1"/>
</dbReference>
<dbReference type="PANTHER" id="PTHR32046:SF14">
    <property type="match status" value="1"/>
</dbReference>
<dbReference type="OMA" id="WSINYEN"/>
<evidence type="ECO:0000313" key="6">
    <source>
        <dbReference type="Proteomes" id="UP000008076"/>
    </source>
</evidence>
<dbReference type="SUPFAM" id="SSF52540">
    <property type="entry name" value="P-loop containing nucleoside triphosphate hydrolases"/>
    <property type="match status" value="1"/>
</dbReference>
<dbReference type="PANTHER" id="PTHR32046">
    <property type="entry name" value="G DOMAIN-CONTAINING PROTEIN"/>
    <property type="match status" value="1"/>
</dbReference>
<dbReference type="Proteomes" id="UP000008076">
    <property type="component" value="Unassembled WGS sequence"/>
</dbReference>
<dbReference type="VEuPathDB" id="AmoebaDB:EDI_288520"/>
<dbReference type="CDD" id="cd00882">
    <property type="entry name" value="Ras_like_GTPase"/>
    <property type="match status" value="1"/>
</dbReference>
<dbReference type="GeneID" id="5886708"/>
<keyword evidence="6" id="KW-1185">Reference proteome</keyword>
<feature type="domain" description="AIG1-type G" evidence="4">
    <location>
        <begin position="326"/>
        <end position="517"/>
    </location>
</feature>
<evidence type="ECO:0000256" key="2">
    <source>
        <dbReference type="SAM" id="Coils"/>
    </source>
</evidence>
<dbReference type="KEGG" id="edi:EDI_288520"/>